<comment type="caution">
    <text evidence="2">The sequence shown here is derived from an EMBL/GenBank/DDBJ whole genome shotgun (WGS) entry which is preliminary data.</text>
</comment>
<dbReference type="EMBL" id="NGFP01000151">
    <property type="protein sequence ID" value="OUC93020.1"/>
    <property type="molecule type" value="Genomic_DNA"/>
</dbReference>
<dbReference type="AlphaFoldDB" id="A0A243REB0"/>
<proteinExistence type="predicted"/>
<feature type="domain" description="DUF397" evidence="1">
    <location>
        <begin position="6"/>
        <end position="60"/>
    </location>
</feature>
<dbReference type="InterPro" id="IPR007278">
    <property type="entry name" value="DUF397"/>
</dbReference>
<gene>
    <name evidence="2" type="ORF">CA984_27815</name>
</gene>
<evidence type="ECO:0000313" key="3">
    <source>
        <dbReference type="Proteomes" id="UP000194761"/>
    </source>
</evidence>
<reference evidence="2 3" key="1">
    <citation type="submission" date="2017-05" db="EMBL/GenBank/DDBJ databases">
        <title>Biotechnological potential of actinobacteria isolated from South African environments.</title>
        <authorList>
            <person name="Le Roes-Hill M."/>
            <person name="Prins A."/>
            <person name="Durrell K.A."/>
        </authorList>
    </citation>
    <scope>NUCLEOTIDE SEQUENCE [LARGE SCALE GENOMIC DNA]</scope>
    <source>
        <strain evidence="2">M26</strain>
    </source>
</reference>
<name>A0A243REB0_9ACTN</name>
<sequence>MDLSAAVWRKSSRSGGNGGQCVEVAANLPGVVAVRDSKNPDGPKLLFTPAEWGAFIGGVKTGEFDR</sequence>
<dbReference type="RefSeq" id="WP_086576497.1">
    <property type="nucleotide sequence ID" value="NZ_NGFP01000151.1"/>
</dbReference>
<organism evidence="2 3">
    <name type="scientific">Streptosporangium minutum</name>
    <dbReference type="NCBI Taxonomy" id="569862"/>
    <lineage>
        <taxon>Bacteria</taxon>
        <taxon>Bacillati</taxon>
        <taxon>Actinomycetota</taxon>
        <taxon>Actinomycetes</taxon>
        <taxon>Streptosporangiales</taxon>
        <taxon>Streptosporangiaceae</taxon>
        <taxon>Streptosporangium</taxon>
    </lineage>
</organism>
<dbReference type="Proteomes" id="UP000194761">
    <property type="component" value="Unassembled WGS sequence"/>
</dbReference>
<accession>A0A243REB0</accession>
<protein>
    <submittedName>
        <fullName evidence="2">DUF397 domain-containing protein</fullName>
    </submittedName>
</protein>
<keyword evidence="3" id="KW-1185">Reference proteome</keyword>
<evidence type="ECO:0000313" key="2">
    <source>
        <dbReference type="EMBL" id="OUC93020.1"/>
    </source>
</evidence>
<evidence type="ECO:0000259" key="1">
    <source>
        <dbReference type="Pfam" id="PF04149"/>
    </source>
</evidence>
<dbReference type="Pfam" id="PF04149">
    <property type="entry name" value="DUF397"/>
    <property type="match status" value="1"/>
</dbReference>